<accession>A9WCN8</accession>
<dbReference type="Pfam" id="PF22633">
    <property type="entry name" value="F5_F8_type_C_2"/>
    <property type="match status" value="1"/>
</dbReference>
<reference evidence="2" key="1">
    <citation type="journal article" date="2011" name="BMC Genomics">
        <title>Complete genome sequence of the filamentous anoxygenic phototrophic bacterium Chloroflexus aurantiacus.</title>
        <authorList>
            <person name="Tang K.H."/>
            <person name="Barry K."/>
            <person name="Chertkov O."/>
            <person name="Dalin E."/>
            <person name="Han C.S."/>
            <person name="Hauser L.J."/>
            <person name="Honchak B.M."/>
            <person name="Karbach L.E."/>
            <person name="Land M.L."/>
            <person name="Lapidus A."/>
            <person name="Larimer F.W."/>
            <person name="Mikhailova N."/>
            <person name="Pitluck S."/>
            <person name="Pierson B.K."/>
            <person name="Blankenship R.E."/>
        </authorList>
    </citation>
    <scope>NUCLEOTIDE SEQUENCE [LARGE SCALE GENOMIC DNA]</scope>
    <source>
        <strain evidence="2">ATCC 29366 / DSM 635 / J-10-fl</strain>
    </source>
</reference>
<dbReference type="InterPro" id="IPR051941">
    <property type="entry name" value="BG_Antigen-Binding_Lectin"/>
</dbReference>
<dbReference type="Pfam" id="PF17963">
    <property type="entry name" value="Big_9"/>
    <property type="match status" value="1"/>
</dbReference>
<dbReference type="InParanoid" id="A9WCN8"/>
<dbReference type="HOGENOM" id="CLU_337930_0_0_0"/>
<proteinExistence type="predicted"/>
<dbReference type="Gene3D" id="2.60.40.3440">
    <property type="match status" value="1"/>
</dbReference>
<dbReference type="AlphaFoldDB" id="A9WCN8"/>
<dbReference type="EMBL" id="CP000909">
    <property type="protein sequence ID" value="ABY37000.1"/>
    <property type="molecule type" value="Genomic_DNA"/>
</dbReference>
<evidence type="ECO:0000313" key="1">
    <source>
        <dbReference type="EMBL" id="ABY37000.1"/>
    </source>
</evidence>
<dbReference type="CAZy" id="CBM47">
    <property type="family name" value="Carbohydrate-Binding Module Family 47"/>
</dbReference>
<sequence>MILAYSTSQNDTPGISPTLQVYTFDFNTRTGALARSNLQWVEDANASTFVMATGDIDGIAAGNGNRRQEIVLGYNSSGVSNGNFAGLNIKTIRLINLNTPSPQLATTDHWWNNQNGRNWVRYLALAVDDLDRDNRDDVVAAFTDSTSNFGFQMIYLQQGFNSQGQATGLQLKGSRRSDPAFNSDPQIVMGDWDNNSLRGVAGGSCASVTEYTVTAVGFVPPFWQNIQGDQSEKGGSIGRSVSQSFGVENSLTYERSHTVSAYVGVGVEVTGFSASARATGAREYATSNTRATETVTSTIKTLGHSWGSDAVVYEPAQYKCYSYQMSNGTNPLPVTDASVRFCEYIPFSNSLPLTAEELDSWDRNNSSETEWIPVVRDWSSLALFRGTYTDQSSNASAAALAVDSQIVAGSFISGTVAQTNLQANPWWQVDLGSVQTIDKIRIWSPGHHTNVHIFVSNNDFRTMSGHTDPANLIGVPGVFHYTLADLGVDLTTGDPIGPVTTFLTHVNDQPVRGRYIRVQLAGTDMLKLAEVQVFGPNHLEPDRYPLDLRDTDPNDGFFEVLLYNPYHTTNNDTYQWVKTRGRLLWDGRDYDIGILVGRGNAKTEWSLTTSQEETQIRREQLSNVTRIGYEIDIEAGLIVNLQAGFGEEFSAGIASETVQSTSWSENFEMGGLIQGFPREYDGQSMNWVQACRYRFHPYYYELVEESSVGYQHRFPVLDYLVPDDNNEWDLQRTDNLNACRNGNQTASTPQTTVDNFTTSTGQTSTFNVLANDEGNNLEITSVGPAQNGTTTHTTRTITYTPRSGFVGTDQFDYTISDGTNSASGTVTVTVERIYLYVPVVSR</sequence>
<dbReference type="Gene3D" id="2.60.120.260">
    <property type="entry name" value="Galactose-binding domain-like"/>
    <property type="match status" value="1"/>
</dbReference>
<dbReference type="eggNOG" id="COG4625">
    <property type="taxonomic scope" value="Bacteria"/>
</dbReference>
<gene>
    <name evidence="1" type="ordered locus">Caur_3822</name>
</gene>
<dbReference type="PATRIC" id="fig|324602.8.peg.4289"/>
<evidence type="ECO:0000313" key="2">
    <source>
        <dbReference type="Proteomes" id="UP000002008"/>
    </source>
</evidence>
<dbReference type="InterPro" id="IPR008979">
    <property type="entry name" value="Galactose-bd-like_sf"/>
</dbReference>
<name>A9WCN8_CHLAA</name>
<dbReference type="PANTHER" id="PTHR45713">
    <property type="entry name" value="FTP DOMAIN-CONTAINING PROTEIN"/>
    <property type="match status" value="1"/>
</dbReference>
<dbReference type="KEGG" id="cau:Caur_3822"/>
<organism evidence="1 2">
    <name type="scientific">Chloroflexus aurantiacus (strain ATCC 29366 / DSM 635 / J-10-fl)</name>
    <dbReference type="NCBI Taxonomy" id="324602"/>
    <lineage>
        <taxon>Bacteria</taxon>
        <taxon>Bacillati</taxon>
        <taxon>Chloroflexota</taxon>
        <taxon>Chloroflexia</taxon>
        <taxon>Chloroflexales</taxon>
        <taxon>Chloroflexineae</taxon>
        <taxon>Chloroflexaceae</taxon>
        <taxon>Chloroflexus</taxon>
    </lineage>
</organism>
<protein>
    <submittedName>
        <fullName evidence="1">Coagulation factor 5/8 type domain protein</fullName>
    </submittedName>
</protein>
<dbReference type="Proteomes" id="UP000002008">
    <property type="component" value="Chromosome"/>
</dbReference>
<dbReference type="EnsemblBacteria" id="ABY37000">
    <property type="protein sequence ID" value="ABY37000"/>
    <property type="gene ID" value="Caur_3822"/>
</dbReference>
<dbReference type="SUPFAM" id="SSF49785">
    <property type="entry name" value="Galactose-binding domain-like"/>
    <property type="match status" value="1"/>
</dbReference>
<dbReference type="PANTHER" id="PTHR45713:SF6">
    <property type="entry name" value="F5_8 TYPE C DOMAIN-CONTAINING PROTEIN"/>
    <property type="match status" value="1"/>
</dbReference>
<keyword evidence="2" id="KW-1185">Reference proteome</keyword>